<dbReference type="InterPro" id="IPR051533">
    <property type="entry name" value="WaaL-like"/>
</dbReference>
<feature type="domain" description="O-antigen ligase-related" evidence="6">
    <location>
        <begin position="191"/>
        <end position="338"/>
    </location>
</feature>
<dbReference type="PANTHER" id="PTHR37422:SF17">
    <property type="entry name" value="O-ANTIGEN LIGASE"/>
    <property type="match status" value="1"/>
</dbReference>
<keyword evidence="7" id="KW-0436">Ligase</keyword>
<reference evidence="8" key="1">
    <citation type="submission" date="2018-05" db="EMBL/GenBank/DDBJ databases">
        <authorList>
            <person name="Li Y."/>
        </authorList>
    </citation>
    <scope>NUCLEOTIDE SEQUENCE [LARGE SCALE GENOMIC DNA]</scope>
    <source>
        <strain evidence="8">3d-2-2</strain>
    </source>
</reference>
<proteinExistence type="predicted"/>
<evidence type="ECO:0000259" key="6">
    <source>
        <dbReference type="Pfam" id="PF04932"/>
    </source>
</evidence>
<name>A0A2V1K3U1_9BURK</name>
<feature type="transmembrane region" description="Helical" evidence="5">
    <location>
        <begin position="173"/>
        <end position="192"/>
    </location>
</feature>
<dbReference type="InterPro" id="IPR007016">
    <property type="entry name" value="O-antigen_ligase-rel_domated"/>
</dbReference>
<dbReference type="GO" id="GO:0016874">
    <property type="term" value="F:ligase activity"/>
    <property type="evidence" value="ECO:0007669"/>
    <property type="project" value="UniProtKB-KW"/>
</dbReference>
<gene>
    <name evidence="7" type="ORF">DD235_08920</name>
</gene>
<feature type="transmembrane region" description="Helical" evidence="5">
    <location>
        <begin position="58"/>
        <end position="74"/>
    </location>
</feature>
<feature type="transmembrane region" description="Helical" evidence="5">
    <location>
        <begin position="330"/>
        <end position="349"/>
    </location>
</feature>
<evidence type="ECO:0000313" key="7">
    <source>
        <dbReference type="EMBL" id="PWF23108.1"/>
    </source>
</evidence>
<comment type="subcellular location">
    <subcellularLocation>
        <location evidence="1">Membrane</location>
        <topology evidence="1">Multi-pass membrane protein</topology>
    </subcellularLocation>
</comment>
<organism evidence="7 8">
    <name type="scientific">Corticimicrobacter populi</name>
    <dbReference type="NCBI Taxonomy" id="2175229"/>
    <lineage>
        <taxon>Bacteria</taxon>
        <taxon>Pseudomonadati</taxon>
        <taxon>Pseudomonadota</taxon>
        <taxon>Betaproteobacteria</taxon>
        <taxon>Burkholderiales</taxon>
        <taxon>Alcaligenaceae</taxon>
        <taxon>Corticimicrobacter</taxon>
    </lineage>
</organism>
<keyword evidence="4 5" id="KW-0472">Membrane</keyword>
<evidence type="ECO:0000256" key="2">
    <source>
        <dbReference type="ARBA" id="ARBA00022692"/>
    </source>
</evidence>
<protein>
    <submittedName>
        <fullName evidence="7">Ligase</fullName>
    </submittedName>
</protein>
<dbReference type="Proteomes" id="UP000245212">
    <property type="component" value="Unassembled WGS sequence"/>
</dbReference>
<keyword evidence="8" id="KW-1185">Reference proteome</keyword>
<evidence type="ECO:0000313" key="8">
    <source>
        <dbReference type="Proteomes" id="UP000245212"/>
    </source>
</evidence>
<feature type="transmembrane region" description="Helical" evidence="5">
    <location>
        <begin position="7"/>
        <end position="24"/>
    </location>
</feature>
<feature type="transmembrane region" description="Helical" evidence="5">
    <location>
        <begin position="30"/>
        <end position="46"/>
    </location>
</feature>
<evidence type="ECO:0000256" key="5">
    <source>
        <dbReference type="SAM" id="Phobius"/>
    </source>
</evidence>
<feature type="transmembrane region" description="Helical" evidence="5">
    <location>
        <begin position="141"/>
        <end position="166"/>
    </location>
</feature>
<dbReference type="PANTHER" id="PTHR37422">
    <property type="entry name" value="TEICHURONIC ACID BIOSYNTHESIS PROTEIN TUAE"/>
    <property type="match status" value="1"/>
</dbReference>
<evidence type="ECO:0000256" key="4">
    <source>
        <dbReference type="ARBA" id="ARBA00023136"/>
    </source>
</evidence>
<dbReference type="Pfam" id="PF04932">
    <property type="entry name" value="Wzy_C"/>
    <property type="match status" value="1"/>
</dbReference>
<keyword evidence="3 5" id="KW-1133">Transmembrane helix</keyword>
<feature type="transmembrane region" description="Helical" evidence="5">
    <location>
        <begin position="110"/>
        <end position="129"/>
    </location>
</feature>
<keyword evidence="2 5" id="KW-0812">Transmembrane</keyword>
<dbReference type="AlphaFoldDB" id="A0A2V1K3U1"/>
<feature type="transmembrane region" description="Helical" evidence="5">
    <location>
        <begin position="385"/>
        <end position="403"/>
    </location>
</feature>
<sequence length="411" mass="44872">MVLIMSPAIIYSSVAVFLFSAISLVVSSGYSGGAVLLSLAGIGLLFRRASWPKLERRDWIILLLFLVYFLTWAGEVCLDGQSSSRLDKPSRIVLAALALFWLLKYPPRASAFWGGIAAGAIMVGLWAGWQKLFEGVDRAGGFTHMIQFGNISMLLGMLSLTGLGWAMTQKRKVLWFIVLLAGMLGGMGGSLFSGSRGGWIGIPFVLLVLAHAYADLVGRRRIAIVAVLVVLLGTVFYFHPATGVQSRVQAAVSDVDRFFNEGVVNTSVGARFEMWRSGAFAFKESPIWGMGTNGFRVYRDTLIDAGKVDPLLADYGHLHNEYIDTAAKRGLIGLLALLALYLVPLKMFTRMLGERLVNRQPYAAAGAVLCVSYMDYGLSQTFLSHNSGVMVFFFMMAIIWSLVRSSETGTA</sequence>
<comment type="caution">
    <text evidence="7">The sequence shown here is derived from an EMBL/GenBank/DDBJ whole genome shotgun (WGS) entry which is preliminary data.</text>
</comment>
<accession>A0A2V1K3U1</accession>
<evidence type="ECO:0000256" key="1">
    <source>
        <dbReference type="ARBA" id="ARBA00004141"/>
    </source>
</evidence>
<dbReference type="EMBL" id="QETA01000003">
    <property type="protein sequence ID" value="PWF23108.1"/>
    <property type="molecule type" value="Genomic_DNA"/>
</dbReference>
<dbReference type="GO" id="GO:0016020">
    <property type="term" value="C:membrane"/>
    <property type="evidence" value="ECO:0007669"/>
    <property type="project" value="UniProtKB-SubCell"/>
</dbReference>
<feature type="transmembrane region" description="Helical" evidence="5">
    <location>
        <begin position="86"/>
        <end position="103"/>
    </location>
</feature>
<evidence type="ECO:0000256" key="3">
    <source>
        <dbReference type="ARBA" id="ARBA00022989"/>
    </source>
</evidence>
<feature type="transmembrane region" description="Helical" evidence="5">
    <location>
        <begin position="221"/>
        <end position="239"/>
    </location>
</feature>